<sequence length="1018" mass="116053">MSFFTKDGKFKFKNIPGKTCENDRFFCNQLLSYGISDGIRLATYDAIQSLFAVATVDSKIYVFKDKNVKVRYSLAKKSLIQHLILHCNYLIAIDSKNNLYSWSIDTTSLTPSTIYTLRGHVICIETDPCIDWLYIGFRNGTIDVWDIDRECISPYKINNLYIERHEEWRQMDYDYAPPRSYVSPVISIKIHPRDLGMILIGYPDGVVLYSIKKKSPIYFFELEVPQRIYEKNSTGKVQICRPKLTSFSWAPHGYHFVTSYQNGCFAFWSAKSNQRPLLVRTLDETEIDILVEKKVENDSYKLACIRNPIFSIIWSCNDNLEDTSIFIVGGNLNNQDSEELNILDFGQCPSISLSSANVFSRYYASPRQCLSLSHFLSDSVVDICVFQKTSQKYLGNYNIESILLVLASGEVELLKYPDGFFLNSLKSLPASLEWMSPRIHDVSSCFISNISPGYEKDDKGLNRTCKSQVSGQQKSLSYNEIIATGHNNGIVRLYNVTSDYRFEKIHEIFVGKTLNIPVHMTKITIVKISEASTLAIGCERGELIIYDYFSCDKTKVFESDNSYQTSKDVTKYNVDGKSKSNSSTDNKHIASSNDGKNEDNFSCFSIFQIYRGSVISLKMSNIGLISCGYEFGTVILINIYKHTIVLQIELSEVKNTKLRDFENDDNSELEVAVVFEFTVGKIKTKDKPSVLFIIGTSFGRLIFYSIDLIARNEFKVKYLGEFLFEDDLIVNILPIYKNTLKPYTINSNVFKNLADISVLENSIIIVTRNSLRIYDSCFIEMSQYLYKKSVKCVSANIVYLEEIDAAVACVLDDKKVLLFTLLNLNIIATIDLPPLFDEKLNKSIVTMTGNIYLWTSPAELSLFYLLGTGTKINAFSFGVLYDNSKKIPPRPAISTWEWMLSTNYISVAELDLLLGGPDRPLSKKLIDSLEKQELKNKEKKKATLVDQHSNYQNSNNIFSQTTDNIRERGKKIFGVEEKLQSLEKSSVNLLKSIQDYAEQQKSTIRKQAIKGVIKNFFK</sequence>
<evidence type="ECO:0000313" key="2">
    <source>
        <dbReference type="Proteomes" id="UP000768646"/>
    </source>
</evidence>
<dbReference type="EMBL" id="JABTEG010000002">
    <property type="protein sequence ID" value="KAG4305951.1"/>
    <property type="molecule type" value="Genomic_DNA"/>
</dbReference>
<reference evidence="1 2" key="1">
    <citation type="journal article" date="2021" name="Commun. Biol.">
        <title>Genomic insights into the host specific adaptation of the Pneumocystis genus.</title>
        <authorList>
            <person name="Cisse O.H."/>
            <person name="Ma L."/>
            <person name="Dekker J.P."/>
            <person name="Khil P.P."/>
            <person name="Youn J.-H."/>
            <person name="Brenchley J.M."/>
            <person name="Blair R."/>
            <person name="Pahar B."/>
            <person name="Chabe M."/>
            <person name="Van Rompay K.K.A."/>
            <person name="Keesler R."/>
            <person name="Sukura A."/>
            <person name="Hirsch V."/>
            <person name="Kutty G."/>
            <person name="Liu Y."/>
            <person name="Peng L."/>
            <person name="Chen J."/>
            <person name="Song J."/>
            <person name="Weissenbacher-Lang C."/>
            <person name="Xu J."/>
            <person name="Upham N.S."/>
            <person name="Stajich J.E."/>
            <person name="Cuomo C.A."/>
            <person name="Cushion M.T."/>
            <person name="Kovacs J.A."/>
        </authorList>
    </citation>
    <scope>NUCLEOTIDE SEQUENCE [LARGE SCALE GENOMIC DNA]</scope>
    <source>
        <strain evidence="1 2">RABM</strain>
    </source>
</reference>
<evidence type="ECO:0000313" key="1">
    <source>
        <dbReference type="EMBL" id="KAG4305951.1"/>
    </source>
</evidence>
<protein>
    <submittedName>
        <fullName evidence="1">Uncharacterized protein</fullName>
    </submittedName>
</protein>
<dbReference type="Proteomes" id="UP000768646">
    <property type="component" value="Unassembled WGS sequence"/>
</dbReference>
<organism evidence="1 2">
    <name type="scientific">Pneumocystis oryctolagi</name>
    <dbReference type="NCBI Taxonomy" id="42067"/>
    <lineage>
        <taxon>Eukaryota</taxon>
        <taxon>Fungi</taxon>
        <taxon>Dikarya</taxon>
        <taxon>Ascomycota</taxon>
        <taxon>Taphrinomycotina</taxon>
        <taxon>Pneumocystomycetes</taxon>
        <taxon>Pneumocystaceae</taxon>
        <taxon>Pneumocystis</taxon>
    </lineage>
</organism>
<gene>
    <name evidence="1" type="ORF">PORY_000861</name>
</gene>
<proteinExistence type="predicted"/>
<keyword evidence="2" id="KW-1185">Reference proteome</keyword>
<comment type="caution">
    <text evidence="1">The sequence shown here is derived from an EMBL/GenBank/DDBJ whole genome shotgun (WGS) entry which is preliminary data.</text>
</comment>
<accession>A0ACB7CEE7</accession>
<name>A0ACB7CEE7_9ASCO</name>